<evidence type="ECO:0000256" key="3">
    <source>
        <dbReference type="ARBA" id="ARBA00022475"/>
    </source>
</evidence>
<dbReference type="Pfam" id="PF19300">
    <property type="entry name" value="BPD_transp_1_N"/>
    <property type="match status" value="1"/>
</dbReference>
<dbReference type="Pfam" id="PF00528">
    <property type="entry name" value="BPD_transp_1"/>
    <property type="match status" value="1"/>
</dbReference>
<keyword evidence="5 7" id="KW-1133">Transmembrane helix</keyword>
<organism evidence="9 10">
    <name type="scientific">Enhydrobacter aerosaccus</name>
    <dbReference type="NCBI Taxonomy" id="225324"/>
    <lineage>
        <taxon>Bacteria</taxon>
        <taxon>Pseudomonadati</taxon>
        <taxon>Pseudomonadota</taxon>
        <taxon>Alphaproteobacteria</taxon>
        <taxon>Hyphomicrobiales</taxon>
        <taxon>Enhydrobacter</taxon>
    </lineage>
</organism>
<dbReference type="PROSITE" id="PS50928">
    <property type="entry name" value="ABC_TM1"/>
    <property type="match status" value="1"/>
</dbReference>
<dbReference type="EMBL" id="FUWJ01000003">
    <property type="protein sequence ID" value="SKA03498.1"/>
    <property type="molecule type" value="Genomic_DNA"/>
</dbReference>
<keyword evidence="4 7" id="KW-0812">Transmembrane</keyword>
<evidence type="ECO:0000256" key="4">
    <source>
        <dbReference type="ARBA" id="ARBA00022692"/>
    </source>
</evidence>
<evidence type="ECO:0000313" key="9">
    <source>
        <dbReference type="EMBL" id="SKA03498.1"/>
    </source>
</evidence>
<sequence>MLLYALRRLIYLVPVAFGVSLLVFALVHLAPGDAISAIVPPDAPQEVVEKIKAYYGFDKPLPVQYFRWLTVTLSGDFGTSIGTGRPVSEEVGTAFANTLILAVGATFLSFTLATILGTAAAYAKSRLLDRFVTSIALSGVSVPHFWLAIVLVIIFSVELGWLPPMGMGPDNATGWRLDGAHLAHMVLPTIALSVIPLGVMTRTVRSTVKEILNMEFVTALQAKGMNDRQILLHVLKNAAPTCLAVMGLQAGNLIGGSILIETVFAWPGTGFLLNSAIFRRDLPILQGTTLVLAFFFMLLNLVVDVIQTMVDPRIKRA</sequence>
<dbReference type="GO" id="GO:0071916">
    <property type="term" value="F:dipeptide transmembrane transporter activity"/>
    <property type="evidence" value="ECO:0007669"/>
    <property type="project" value="TreeGrafter"/>
</dbReference>
<dbReference type="AlphaFoldDB" id="A0A1T4QJQ3"/>
<protein>
    <submittedName>
        <fullName evidence="9">Peptide/nickel transport system permease protein</fullName>
    </submittedName>
</protein>
<dbReference type="CDD" id="cd06261">
    <property type="entry name" value="TM_PBP2"/>
    <property type="match status" value="1"/>
</dbReference>
<name>A0A1T4QJQ3_9HYPH</name>
<accession>A0A1T4QJQ3</accession>
<dbReference type="Proteomes" id="UP000190092">
    <property type="component" value="Unassembled WGS sequence"/>
</dbReference>
<dbReference type="GO" id="GO:0005886">
    <property type="term" value="C:plasma membrane"/>
    <property type="evidence" value="ECO:0007669"/>
    <property type="project" value="UniProtKB-SubCell"/>
</dbReference>
<feature type="transmembrane region" description="Helical" evidence="7">
    <location>
        <begin position="99"/>
        <end position="123"/>
    </location>
</feature>
<evidence type="ECO:0000313" key="10">
    <source>
        <dbReference type="Proteomes" id="UP000190092"/>
    </source>
</evidence>
<dbReference type="SUPFAM" id="SSF161098">
    <property type="entry name" value="MetI-like"/>
    <property type="match status" value="1"/>
</dbReference>
<dbReference type="InterPro" id="IPR045621">
    <property type="entry name" value="BPD_transp_1_N"/>
</dbReference>
<dbReference type="InterPro" id="IPR035906">
    <property type="entry name" value="MetI-like_sf"/>
</dbReference>
<dbReference type="PANTHER" id="PTHR43163:SF6">
    <property type="entry name" value="DIPEPTIDE TRANSPORT SYSTEM PERMEASE PROTEIN DPPB-RELATED"/>
    <property type="match status" value="1"/>
</dbReference>
<proteinExistence type="inferred from homology"/>
<feature type="transmembrane region" description="Helical" evidence="7">
    <location>
        <begin position="9"/>
        <end position="30"/>
    </location>
</feature>
<keyword evidence="10" id="KW-1185">Reference proteome</keyword>
<evidence type="ECO:0000256" key="1">
    <source>
        <dbReference type="ARBA" id="ARBA00004651"/>
    </source>
</evidence>
<feature type="transmembrane region" description="Helical" evidence="7">
    <location>
        <begin position="182"/>
        <end position="200"/>
    </location>
</feature>
<comment type="similarity">
    <text evidence="7">Belongs to the binding-protein-dependent transport system permease family.</text>
</comment>
<gene>
    <name evidence="9" type="ORF">SAMN02745126_03249</name>
</gene>
<dbReference type="Gene3D" id="1.10.3720.10">
    <property type="entry name" value="MetI-like"/>
    <property type="match status" value="1"/>
</dbReference>
<keyword evidence="6 7" id="KW-0472">Membrane</keyword>
<reference evidence="10" key="1">
    <citation type="submission" date="2017-02" db="EMBL/GenBank/DDBJ databases">
        <authorList>
            <person name="Varghese N."/>
            <person name="Submissions S."/>
        </authorList>
    </citation>
    <scope>NUCLEOTIDE SEQUENCE [LARGE SCALE GENOMIC DNA]</scope>
    <source>
        <strain evidence="10">ATCC 27094</strain>
    </source>
</reference>
<feature type="transmembrane region" description="Helical" evidence="7">
    <location>
        <begin position="135"/>
        <end position="162"/>
    </location>
</feature>
<keyword evidence="3" id="KW-1003">Cell membrane</keyword>
<dbReference type="OrthoDB" id="7834831at2"/>
<evidence type="ECO:0000256" key="5">
    <source>
        <dbReference type="ARBA" id="ARBA00022989"/>
    </source>
</evidence>
<dbReference type="InterPro" id="IPR000515">
    <property type="entry name" value="MetI-like"/>
</dbReference>
<evidence type="ECO:0000256" key="6">
    <source>
        <dbReference type="ARBA" id="ARBA00023136"/>
    </source>
</evidence>
<keyword evidence="2 7" id="KW-0813">Transport</keyword>
<feature type="transmembrane region" description="Helical" evidence="7">
    <location>
        <begin position="284"/>
        <end position="306"/>
    </location>
</feature>
<evidence type="ECO:0000256" key="7">
    <source>
        <dbReference type="RuleBase" id="RU363032"/>
    </source>
</evidence>
<dbReference type="RefSeq" id="WP_085934944.1">
    <property type="nucleotide sequence ID" value="NZ_FUWJ01000003.1"/>
</dbReference>
<comment type="subcellular location">
    <subcellularLocation>
        <location evidence="1 7">Cell membrane</location>
        <topology evidence="1 7">Multi-pass membrane protein</topology>
    </subcellularLocation>
</comment>
<evidence type="ECO:0000256" key="2">
    <source>
        <dbReference type="ARBA" id="ARBA00022448"/>
    </source>
</evidence>
<evidence type="ECO:0000259" key="8">
    <source>
        <dbReference type="PROSITE" id="PS50928"/>
    </source>
</evidence>
<dbReference type="STRING" id="225324.SAMN02745126_03249"/>
<feature type="domain" description="ABC transmembrane type-1" evidence="8">
    <location>
        <begin position="95"/>
        <end position="307"/>
    </location>
</feature>
<dbReference type="PANTHER" id="PTHR43163">
    <property type="entry name" value="DIPEPTIDE TRANSPORT SYSTEM PERMEASE PROTEIN DPPB-RELATED"/>
    <property type="match status" value="1"/>
</dbReference>